<reference evidence="2" key="1">
    <citation type="journal article" date="2020" name="mSystems">
        <title>Genome- and Community-Level Interaction Insights into Carbon Utilization and Element Cycling Functions of Hydrothermarchaeota in Hydrothermal Sediment.</title>
        <authorList>
            <person name="Zhou Z."/>
            <person name="Liu Y."/>
            <person name="Xu W."/>
            <person name="Pan J."/>
            <person name="Luo Z.H."/>
            <person name="Li M."/>
        </authorList>
    </citation>
    <scope>NUCLEOTIDE SEQUENCE [LARGE SCALE GENOMIC DNA]</scope>
    <source>
        <strain evidence="2">SpSt-1220</strain>
    </source>
</reference>
<dbReference type="Proteomes" id="UP000886162">
    <property type="component" value="Unassembled WGS sequence"/>
</dbReference>
<gene>
    <name evidence="2" type="ORF">ENN94_02320</name>
</gene>
<keyword evidence="1" id="KW-1133">Transmembrane helix</keyword>
<dbReference type="EMBL" id="DSDO01000156">
    <property type="protein sequence ID" value="HDR46514.1"/>
    <property type="molecule type" value="Genomic_DNA"/>
</dbReference>
<dbReference type="AlphaFoldDB" id="A0A831LGT1"/>
<name>A0A831LGT1_9BACT</name>
<protein>
    <submittedName>
        <fullName evidence="2">Uncharacterized protein</fullName>
    </submittedName>
</protein>
<organism evidence="2">
    <name type="scientific">Geoalkalibacter subterraneus</name>
    <dbReference type="NCBI Taxonomy" id="483547"/>
    <lineage>
        <taxon>Bacteria</taxon>
        <taxon>Pseudomonadati</taxon>
        <taxon>Thermodesulfobacteriota</taxon>
        <taxon>Desulfuromonadia</taxon>
        <taxon>Desulfuromonadales</taxon>
        <taxon>Geoalkalibacteraceae</taxon>
        <taxon>Geoalkalibacter</taxon>
    </lineage>
</organism>
<comment type="caution">
    <text evidence="2">The sequence shown here is derived from an EMBL/GenBank/DDBJ whole genome shotgun (WGS) entry which is preliminary data.</text>
</comment>
<evidence type="ECO:0000256" key="1">
    <source>
        <dbReference type="SAM" id="Phobius"/>
    </source>
</evidence>
<keyword evidence="1" id="KW-0812">Transmembrane</keyword>
<accession>A0A831LGT1</accession>
<proteinExistence type="predicted"/>
<evidence type="ECO:0000313" key="2">
    <source>
        <dbReference type="EMBL" id="HDR46514.1"/>
    </source>
</evidence>
<sequence length="102" mass="11246">MSYSGEGYSELVFRHLLPRYMKSTVTGGKVEGVFPATVSLNQSSVDPILVRLLHPLFAGIADRCQRLRWVQQGQLWIYLFYIFIASAILMAWSVGAGGHGGG</sequence>
<feature type="transmembrane region" description="Helical" evidence="1">
    <location>
        <begin position="75"/>
        <end position="94"/>
    </location>
</feature>
<keyword evidence="1" id="KW-0472">Membrane</keyword>